<dbReference type="InterPro" id="IPR003615">
    <property type="entry name" value="HNH_nuc"/>
</dbReference>
<evidence type="ECO:0000313" key="2">
    <source>
        <dbReference type="EMBL" id="AXN01981.1"/>
    </source>
</evidence>
<dbReference type="Proteomes" id="UP000256572">
    <property type="component" value="Plasmid pSH2"/>
</dbReference>
<dbReference type="Gene3D" id="1.10.30.50">
    <property type="match status" value="1"/>
</dbReference>
<accession>A0AAN1PKL5</accession>
<keyword evidence="2" id="KW-0255">Endonuclease</keyword>
<reference evidence="2 3" key="1">
    <citation type="submission" date="2017-09" db="EMBL/GenBank/DDBJ databases">
        <authorList>
            <person name="Kim K.H."/>
            <person name="Chun B.H."/>
            <person name="Han G.S."/>
            <person name="Hyun S.G."/>
            <person name="Jeon C.O."/>
        </authorList>
    </citation>
    <scope>NUCLEOTIDE SEQUENCE [LARGE SCALE GENOMIC DNA]</scope>
    <source>
        <strain evidence="2 3">SH</strain>
        <plasmid evidence="3">psh2</plasmid>
    </source>
</reference>
<dbReference type="AlphaFoldDB" id="A0AAN1PKL5"/>
<keyword evidence="2" id="KW-0614">Plasmid</keyword>
<protein>
    <submittedName>
        <fullName evidence="2">HNH endonuclease</fullName>
    </submittedName>
</protein>
<dbReference type="EMBL" id="CP023191">
    <property type="protein sequence ID" value="AXN01981.1"/>
    <property type="molecule type" value="Genomic_DNA"/>
</dbReference>
<dbReference type="Pfam" id="PF14279">
    <property type="entry name" value="HNH_5"/>
    <property type="match status" value="1"/>
</dbReference>
<gene>
    <name evidence="2" type="ORF">CJF59_15365</name>
</gene>
<dbReference type="CDD" id="cd00085">
    <property type="entry name" value="HNHc"/>
    <property type="match status" value="1"/>
</dbReference>
<evidence type="ECO:0000313" key="3">
    <source>
        <dbReference type="Proteomes" id="UP000256572"/>
    </source>
</evidence>
<reference evidence="2 3" key="2">
    <citation type="submission" date="2018-08" db="EMBL/GenBank/DDBJ databases">
        <title>Acetobacter oryzifermentans sp. nov., isolated from Korea traditional vinegar and reclassification of Acetobacter pasteurianus subsp. ascendens (Henneberg 1898) as Acetobacter ascendens comb. nov.</title>
        <authorList>
            <person name="Cho G.Y."/>
            <person name="Lee S.H."/>
        </authorList>
    </citation>
    <scope>NUCLEOTIDE SEQUENCE [LARGE SCALE GENOMIC DNA]</scope>
    <source>
        <strain evidence="2 3">SH</strain>
        <plasmid evidence="3">psh2</plasmid>
    </source>
</reference>
<dbReference type="GO" id="GO:0004519">
    <property type="term" value="F:endonuclease activity"/>
    <property type="evidence" value="ECO:0007669"/>
    <property type="project" value="UniProtKB-KW"/>
</dbReference>
<proteinExistence type="predicted"/>
<feature type="domain" description="HNH endonuclease 5" evidence="1">
    <location>
        <begin position="5"/>
        <end position="57"/>
    </location>
</feature>
<evidence type="ECO:0000259" key="1">
    <source>
        <dbReference type="Pfam" id="PF14279"/>
    </source>
</evidence>
<dbReference type="InterPro" id="IPR029471">
    <property type="entry name" value="HNH_5"/>
</dbReference>
<name>A0AAN1PKL5_9PROT</name>
<keyword evidence="2" id="KW-0378">Hydrolase</keyword>
<sequence>MSSVCAICGQDIASADDSKEHILPHAIGGRRTVNNFLHGNCNNRAGQTWDAALEKQLRPLALHIGIKRQSGKNLRTAVTTTAHEDFLLDVGGQLEIARPVIKRTSVLNNERIDVTTGSLTQAREVLKGLKRKYPKVDIEATLAGAKSQRSYARGAINIDLNFGGPLSGRSLVKSALAQAHYAGLSIEQCGDAVSYLRETDTEPCFRFYYVDDLVDGRPATTPLHCVAIDANPATGLILGYVEYFGIHRAVVCLGRDYTCNRLQSVYALDPRTGEQLEVAVSIDLDAEEIRAIYDCEHVKAEKRLEVVGAMLDSISDAQQTAEGEYMVRESLNFAWANCGGVPGQPLTTEHLERLKELFVKRSTPWWKHVKGLDEAAARQFAIAYIENVLATA</sequence>
<geneLocation type="plasmid" evidence="3">
    <name>psh2</name>
</geneLocation>
<keyword evidence="2" id="KW-0540">Nuclease</keyword>
<dbReference type="RefSeq" id="WP_116100477.1">
    <property type="nucleotide sequence ID" value="NZ_CP023191.1"/>
</dbReference>
<organism evidence="2 3">
    <name type="scientific">Acetobacter pomorum</name>
    <dbReference type="NCBI Taxonomy" id="65959"/>
    <lineage>
        <taxon>Bacteria</taxon>
        <taxon>Pseudomonadati</taxon>
        <taxon>Pseudomonadota</taxon>
        <taxon>Alphaproteobacteria</taxon>
        <taxon>Acetobacterales</taxon>
        <taxon>Acetobacteraceae</taxon>
        <taxon>Acetobacter</taxon>
    </lineage>
</organism>